<keyword evidence="4 9" id="KW-0548">Nucleotidyltransferase</keyword>
<sequence length="444" mass="47468">MELIQSLSQKTSLAMTRRMQNSIRILQMSNQDLSAYLAAEALENPCLDVRLPEGVAPAARPLAQGPTQAASEEWDPVAALAAAPESLYAHVGRQIDLRFASTAERRVAYGFLDMLEPSGWLGASVEEVAAASACTVAFAETVLSALQECEPAGLFARSLAECLRLQARERDVLTWELAAVLDNLPLLAAGELTTLAGICDCEPEDIGEILAVIRGFDPKPGQAFTADRPPVFPPDLTARKGPLGWEVELNRSHLPSVAVSADALSAAAGNSEARAFSAQAMSSARWLVHTLERRQATLLQTATAIVRRQTGFLEHGPGHLNPLSLEDIAGDLGLHASTISRATSGRMIDTPRGAFPLKTFFCRAFPSGAGQQDLSQDAVLSLVRTIVAAEDPARPLSDTAIAKRAQSAGTKLARRTVTKYREALGIPSSYDRRRKAEAGLVRAS</sequence>
<dbReference type="PROSITE" id="PS00718">
    <property type="entry name" value="SIGMA54_2"/>
    <property type="match status" value="1"/>
</dbReference>
<dbReference type="PRINTS" id="PR00045">
    <property type="entry name" value="SIGMA54FCT"/>
</dbReference>
<comment type="caution">
    <text evidence="12">The sequence shown here is derived from an EMBL/GenBank/DDBJ whole genome shotgun (WGS) entry which is preliminary data.</text>
</comment>
<dbReference type="PANTHER" id="PTHR32248">
    <property type="entry name" value="RNA POLYMERASE SIGMA-54 FACTOR"/>
    <property type="match status" value="1"/>
</dbReference>
<dbReference type="InterPro" id="IPR007634">
    <property type="entry name" value="RNA_pol_sigma_54_DNA-bd"/>
</dbReference>
<accession>A0A840C4H9</accession>
<keyword evidence="8 9" id="KW-0804">Transcription</keyword>
<dbReference type="GO" id="GO:0000428">
    <property type="term" value="C:DNA-directed RNA polymerase complex"/>
    <property type="evidence" value="ECO:0007669"/>
    <property type="project" value="UniProtKB-KW"/>
</dbReference>
<keyword evidence="6 9" id="KW-0731">Sigma factor</keyword>
<dbReference type="Pfam" id="PF04963">
    <property type="entry name" value="Sigma54_CBD"/>
    <property type="match status" value="1"/>
</dbReference>
<dbReference type="GO" id="GO:0016987">
    <property type="term" value="F:sigma factor activity"/>
    <property type="evidence" value="ECO:0007669"/>
    <property type="project" value="UniProtKB-KW"/>
</dbReference>
<evidence type="ECO:0000256" key="3">
    <source>
        <dbReference type="ARBA" id="ARBA00022679"/>
    </source>
</evidence>
<dbReference type="AlphaFoldDB" id="A0A840C4H9"/>
<evidence type="ECO:0000256" key="9">
    <source>
        <dbReference type="PIRNR" id="PIRNR000774"/>
    </source>
</evidence>
<dbReference type="NCBIfam" id="TIGR02395">
    <property type="entry name" value="rpoN_sigma"/>
    <property type="match status" value="1"/>
</dbReference>
<gene>
    <name evidence="12" type="ORF">GGR17_000465</name>
</gene>
<dbReference type="Pfam" id="PF00309">
    <property type="entry name" value="Sigma54_AID"/>
    <property type="match status" value="1"/>
</dbReference>
<feature type="domain" description="RNA polymerase sigma factor 54 core-binding" evidence="11">
    <location>
        <begin position="79"/>
        <end position="261"/>
    </location>
</feature>
<dbReference type="InterPro" id="IPR038709">
    <property type="entry name" value="RpoN_core-bd_sf"/>
</dbReference>
<evidence type="ECO:0000259" key="10">
    <source>
        <dbReference type="Pfam" id="PF04552"/>
    </source>
</evidence>
<dbReference type="RefSeq" id="WP_054538246.1">
    <property type="nucleotide sequence ID" value="NZ_JACIEQ010000001.1"/>
</dbReference>
<name>A0A840C4H9_9RHOB</name>
<proteinExistence type="inferred from homology"/>
<evidence type="ECO:0000256" key="7">
    <source>
        <dbReference type="ARBA" id="ARBA00023125"/>
    </source>
</evidence>
<dbReference type="Gene3D" id="1.10.10.60">
    <property type="entry name" value="Homeodomain-like"/>
    <property type="match status" value="1"/>
</dbReference>
<dbReference type="GO" id="GO:0001216">
    <property type="term" value="F:DNA-binding transcription activator activity"/>
    <property type="evidence" value="ECO:0007669"/>
    <property type="project" value="InterPro"/>
</dbReference>
<feature type="domain" description="RNA polymerase sigma factor 54 DNA-binding" evidence="10">
    <location>
        <begin position="276"/>
        <end position="434"/>
    </location>
</feature>
<dbReference type="Pfam" id="PF04552">
    <property type="entry name" value="Sigma54_DBD"/>
    <property type="match status" value="1"/>
</dbReference>
<evidence type="ECO:0000313" key="13">
    <source>
        <dbReference type="Proteomes" id="UP000585681"/>
    </source>
</evidence>
<dbReference type="PROSITE" id="PS00717">
    <property type="entry name" value="SIGMA54_1"/>
    <property type="match status" value="1"/>
</dbReference>
<dbReference type="InterPro" id="IPR007046">
    <property type="entry name" value="RNA_pol_sigma_54_core-bd"/>
</dbReference>
<reference evidence="12" key="1">
    <citation type="submission" date="2020-08" db="EMBL/GenBank/DDBJ databases">
        <title>Genomic Encyclopedia of Type Strains, Phase IV (KMG-IV): sequencing the most valuable type-strain genomes for metagenomic binning, comparative biology and taxonomic classification.</title>
        <authorList>
            <person name="Goeker M."/>
        </authorList>
    </citation>
    <scope>NUCLEOTIDE SEQUENCE [LARGE SCALE GENOMIC DNA]</scope>
    <source>
        <strain evidence="12">DSM 105040</strain>
    </source>
</reference>
<evidence type="ECO:0000256" key="1">
    <source>
        <dbReference type="ARBA" id="ARBA00008798"/>
    </source>
</evidence>
<evidence type="ECO:0000256" key="8">
    <source>
        <dbReference type="ARBA" id="ARBA00023163"/>
    </source>
</evidence>
<dbReference type="GO" id="GO:0006352">
    <property type="term" value="P:DNA-templated transcription initiation"/>
    <property type="evidence" value="ECO:0007669"/>
    <property type="project" value="InterPro"/>
</dbReference>
<keyword evidence="13" id="KW-1185">Reference proteome</keyword>
<dbReference type="InterPro" id="IPR000394">
    <property type="entry name" value="RNA_pol_sigma_54"/>
</dbReference>
<dbReference type="Gene3D" id="1.10.10.1330">
    <property type="entry name" value="RNA polymerase sigma-54 factor, core-binding domain"/>
    <property type="match status" value="1"/>
</dbReference>
<dbReference type="GO" id="GO:0016779">
    <property type="term" value="F:nucleotidyltransferase activity"/>
    <property type="evidence" value="ECO:0007669"/>
    <property type="project" value="UniProtKB-KW"/>
</dbReference>
<dbReference type="GO" id="GO:0003677">
    <property type="term" value="F:DNA binding"/>
    <property type="evidence" value="ECO:0007669"/>
    <property type="project" value="UniProtKB-KW"/>
</dbReference>
<evidence type="ECO:0000313" key="12">
    <source>
        <dbReference type="EMBL" id="MBB4020674.1"/>
    </source>
</evidence>
<keyword evidence="5 9" id="KW-0805">Transcription regulation</keyword>
<comment type="similarity">
    <text evidence="1 9">Belongs to the sigma-54 factor family.</text>
</comment>
<evidence type="ECO:0000256" key="2">
    <source>
        <dbReference type="ARBA" id="ARBA00022478"/>
    </source>
</evidence>
<organism evidence="12 13">
    <name type="scientific">Actibacterium naphthalenivorans</name>
    <dbReference type="NCBI Taxonomy" id="1614693"/>
    <lineage>
        <taxon>Bacteria</taxon>
        <taxon>Pseudomonadati</taxon>
        <taxon>Pseudomonadota</taxon>
        <taxon>Alphaproteobacteria</taxon>
        <taxon>Rhodobacterales</taxon>
        <taxon>Roseobacteraceae</taxon>
        <taxon>Actibacterium</taxon>
    </lineage>
</organism>
<comment type="function">
    <text evidence="9">Sigma factors are initiation factors that promote the attachment of RNA polymerase to specific initiation sites and are then released.</text>
</comment>
<keyword evidence="3 9" id="KW-0808">Transferase</keyword>
<protein>
    <recommendedName>
        <fullName evidence="9">RNA polymerase sigma-54 factor</fullName>
    </recommendedName>
</protein>
<keyword evidence="2 9" id="KW-0240">DNA-directed RNA polymerase</keyword>
<evidence type="ECO:0000259" key="11">
    <source>
        <dbReference type="Pfam" id="PF04963"/>
    </source>
</evidence>
<evidence type="ECO:0000256" key="5">
    <source>
        <dbReference type="ARBA" id="ARBA00023015"/>
    </source>
</evidence>
<dbReference type="PIRSF" id="PIRSF000774">
    <property type="entry name" value="RpoN"/>
    <property type="match status" value="1"/>
</dbReference>
<dbReference type="EMBL" id="JACIEQ010000001">
    <property type="protein sequence ID" value="MBB4020674.1"/>
    <property type="molecule type" value="Genomic_DNA"/>
</dbReference>
<evidence type="ECO:0000256" key="6">
    <source>
        <dbReference type="ARBA" id="ARBA00023082"/>
    </source>
</evidence>
<evidence type="ECO:0000256" key="4">
    <source>
        <dbReference type="ARBA" id="ARBA00022695"/>
    </source>
</evidence>
<dbReference type="Proteomes" id="UP000585681">
    <property type="component" value="Unassembled WGS sequence"/>
</dbReference>
<keyword evidence="7 9" id="KW-0238">DNA-binding</keyword>
<dbReference type="PANTHER" id="PTHR32248:SF4">
    <property type="entry name" value="RNA POLYMERASE SIGMA-54 FACTOR"/>
    <property type="match status" value="1"/>
</dbReference>
<dbReference type="PROSITE" id="PS50044">
    <property type="entry name" value="SIGMA54_3"/>
    <property type="match status" value="1"/>
</dbReference>